<dbReference type="Proteomes" id="UP000199662">
    <property type="component" value="Unassembled WGS sequence"/>
</dbReference>
<dbReference type="InterPro" id="IPR029016">
    <property type="entry name" value="GAF-like_dom_sf"/>
</dbReference>
<proteinExistence type="predicted"/>
<dbReference type="Gene3D" id="3.30.450.20">
    <property type="entry name" value="PAS domain"/>
    <property type="match status" value="1"/>
</dbReference>
<dbReference type="SUPFAM" id="SSF141868">
    <property type="entry name" value="EAL domain-like"/>
    <property type="match status" value="1"/>
</dbReference>
<dbReference type="Gene3D" id="2.10.70.100">
    <property type="match status" value="1"/>
</dbReference>
<dbReference type="SUPFAM" id="SSF55073">
    <property type="entry name" value="Nucleotide cyclase"/>
    <property type="match status" value="1"/>
</dbReference>
<dbReference type="STRING" id="84035.SAMN05660742_11349"/>
<dbReference type="SUPFAM" id="SSF55781">
    <property type="entry name" value="GAF domain-like"/>
    <property type="match status" value="1"/>
</dbReference>
<evidence type="ECO:0000259" key="1">
    <source>
        <dbReference type="PROSITE" id="PS50113"/>
    </source>
</evidence>
<dbReference type="Gene3D" id="3.30.450.40">
    <property type="match status" value="1"/>
</dbReference>
<dbReference type="SUPFAM" id="SSF55785">
    <property type="entry name" value="PYP-like sensor domain (PAS domain)"/>
    <property type="match status" value="1"/>
</dbReference>
<dbReference type="PROSITE" id="PS50113">
    <property type="entry name" value="PAC"/>
    <property type="match status" value="1"/>
</dbReference>
<dbReference type="InterPro" id="IPR052155">
    <property type="entry name" value="Biofilm_reg_signaling"/>
</dbReference>
<evidence type="ECO:0000259" key="2">
    <source>
        <dbReference type="PROSITE" id="PS50883"/>
    </source>
</evidence>
<dbReference type="InterPro" id="IPR001633">
    <property type="entry name" value="EAL_dom"/>
</dbReference>
<dbReference type="Pfam" id="PF08447">
    <property type="entry name" value="PAS_3"/>
    <property type="match status" value="1"/>
</dbReference>
<dbReference type="SMART" id="SM00052">
    <property type="entry name" value="EAL"/>
    <property type="match status" value="1"/>
</dbReference>
<gene>
    <name evidence="4" type="ORF">SAMN05660742_11349</name>
</gene>
<evidence type="ECO:0000313" key="4">
    <source>
        <dbReference type="EMBL" id="SEJ66842.1"/>
    </source>
</evidence>
<dbReference type="InterPro" id="IPR000014">
    <property type="entry name" value="PAS"/>
</dbReference>
<dbReference type="EMBL" id="FNZK01000013">
    <property type="protein sequence ID" value="SEJ66842.1"/>
    <property type="molecule type" value="Genomic_DNA"/>
</dbReference>
<dbReference type="InterPro" id="IPR000700">
    <property type="entry name" value="PAS-assoc_C"/>
</dbReference>
<dbReference type="InterPro" id="IPR029787">
    <property type="entry name" value="Nucleotide_cyclase"/>
</dbReference>
<accession>A0A1H7AXJ1</accession>
<evidence type="ECO:0000313" key="5">
    <source>
        <dbReference type="Proteomes" id="UP000199662"/>
    </source>
</evidence>
<dbReference type="CDD" id="cd01948">
    <property type="entry name" value="EAL"/>
    <property type="match status" value="1"/>
</dbReference>
<dbReference type="InterPro" id="IPR003018">
    <property type="entry name" value="GAF"/>
</dbReference>
<dbReference type="CDD" id="cd00130">
    <property type="entry name" value="PAS"/>
    <property type="match status" value="1"/>
</dbReference>
<feature type="domain" description="GGDEF" evidence="3">
    <location>
        <begin position="409"/>
        <end position="542"/>
    </location>
</feature>
<dbReference type="InterPro" id="IPR035919">
    <property type="entry name" value="EAL_sf"/>
</dbReference>
<organism evidence="4 5">
    <name type="scientific">Propionispira arboris</name>
    <dbReference type="NCBI Taxonomy" id="84035"/>
    <lineage>
        <taxon>Bacteria</taxon>
        <taxon>Bacillati</taxon>
        <taxon>Bacillota</taxon>
        <taxon>Negativicutes</taxon>
        <taxon>Selenomonadales</taxon>
        <taxon>Selenomonadaceae</taxon>
        <taxon>Propionispira</taxon>
    </lineage>
</organism>
<dbReference type="InterPro" id="IPR013655">
    <property type="entry name" value="PAS_fold_3"/>
</dbReference>
<dbReference type="InterPro" id="IPR001610">
    <property type="entry name" value="PAC"/>
</dbReference>
<dbReference type="Gene3D" id="3.20.20.450">
    <property type="entry name" value="EAL domain"/>
    <property type="match status" value="1"/>
</dbReference>
<feature type="domain" description="EAL" evidence="2">
    <location>
        <begin position="551"/>
        <end position="805"/>
    </location>
</feature>
<dbReference type="PROSITE" id="PS50883">
    <property type="entry name" value="EAL"/>
    <property type="match status" value="1"/>
</dbReference>
<dbReference type="PANTHER" id="PTHR44757:SF2">
    <property type="entry name" value="BIOFILM ARCHITECTURE MAINTENANCE PROTEIN MBAA"/>
    <property type="match status" value="1"/>
</dbReference>
<dbReference type="SMART" id="SM00267">
    <property type="entry name" value="GGDEF"/>
    <property type="match status" value="1"/>
</dbReference>
<dbReference type="InterPro" id="IPR043128">
    <property type="entry name" value="Rev_trsase/Diguanyl_cyclase"/>
</dbReference>
<feature type="domain" description="PAC" evidence="1">
    <location>
        <begin position="318"/>
        <end position="370"/>
    </location>
</feature>
<protein>
    <submittedName>
        <fullName evidence="4">Diguanylate cyclase (GGDEF) domain-containing protein</fullName>
    </submittedName>
</protein>
<dbReference type="PANTHER" id="PTHR44757">
    <property type="entry name" value="DIGUANYLATE CYCLASE DGCP"/>
    <property type="match status" value="1"/>
</dbReference>
<dbReference type="NCBIfam" id="TIGR00254">
    <property type="entry name" value="GGDEF"/>
    <property type="match status" value="1"/>
</dbReference>
<dbReference type="CDD" id="cd01949">
    <property type="entry name" value="GGDEF"/>
    <property type="match status" value="1"/>
</dbReference>
<dbReference type="Pfam" id="PF13185">
    <property type="entry name" value="GAF_2"/>
    <property type="match status" value="1"/>
</dbReference>
<dbReference type="InterPro" id="IPR035965">
    <property type="entry name" value="PAS-like_dom_sf"/>
</dbReference>
<dbReference type="Pfam" id="PF00563">
    <property type="entry name" value="EAL"/>
    <property type="match status" value="1"/>
</dbReference>
<dbReference type="InterPro" id="IPR000160">
    <property type="entry name" value="GGDEF_dom"/>
</dbReference>
<keyword evidence="5" id="KW-1185">Reference proteome</keyword>
<name>A0A1H7AXJ1_9FIRM</name>
<dbReference type="PROSITE" id="PS50887">
    <property type="entry name" value="GGDEF"/>
    <property type="match status" value="1"/>
</dbReference>
<dbReference type="Pfam" id="PF00990">
    <property type="entry name" value="GGDEF"/>
    <property type="match status" value="1"/>
</dbReference>
<dbReference type="SMART" id="SM00086">
    <property type="entry name" value="PAC"/>
    <property type="match status" value="1"/>
</dbReference>
<dbReference type="SMART" id="SM00065">
    <property type="entry name" value="GAF"/>
    <property type="match status" value="1"/>
</dbReference>
<reference evidence="4 5" key="1">
    <citation type="submission" date="2016-10" db="EMBL/GenBank/DDBJ databases">
        <authorList>
            <person name="de Groot N.N."/>
        </authorList>
    </citation>
    <scope>NUCLEOTIDE SEQUENCE [LARGE SCALE GENOMIC DNA]</scope>
    <source>
        <strain evidence="4 5">DSM 2179</strain>
    </source>
</reference>
<sequence length="807" mass="91192">MNQWGVITMCKAKETNEVVTNDLLNEELLTAYEELTASEEELHQQFDELLVKEEAIYQQNTVLNLLHDIAINLMSDLRHDDVLQKIMDGVRDLFGAPNRFVYFVDAEIRTYTVTIGTGVFNELDKEGILTKGLVGQAYRTGTVATVKNYNSWPERLVNPIFDTIYYVALVPLKNKDKMIGAIGLAFSEPERILSEAELSLFQRFADLASFALGNALLLDSLHTEIVERKQLETVLLDSRNMMILAAGLANLGVWEYDLKTKLYHFNDEFYAVYGTNVAREGQFMSFDTYVREFVHPEDIWMFEEERQLYFSDGKVPLKDVEHRIIRRDGIVRNILVRRNNIKDAKGEIIKLYGTNQDITEVLQVDAERKKQAQTIKHMAYFDSLTGLANRHSLNEWLKNEMEGARSGSAVGSILFIDLDDLKMINDTYGHSYGDKIIYTAGTRIRDRAGKNAFVSRIGGDEFVVILPGAYDRENVRKLVQQISKSIGKEQEIFGGQFHMTASIGIAFYPDDGDTAEELIKNADNAMYAAKKESKDCWRFYTEKMQIDAYEKMRLTGSLRHALERNEFSLVYQPQISATDRKLIGFEVLLRWNSPEYGNVPPMQFIPLAEQSGLINSIGMWVLRESCQFARRLSEQGGSDIRVAVNISSKQIAVDDFIVGVCNAVNAAGIDPQQLELEITESVLIQSMEDAIGKLAHLKEFGVKLSLDDFGTGFSSLTYLRQLPVETVKIDKSFIDMITSDVQGAKIIASVINMAHAINMKVVAEGVETEAQLEYLLDKDCDIIQGYIFSCPIVEAAAMKFLADHSEV</sequence>
<dbReference type="Gene3D" id="3.30.70.270">
    <property type="match status" value="1"/>
</dbReference>
<dbReference type="AlphaFoldDB" id="A0A1H7AXJ1"/>
<evidence type="ECO:0000259" key="3">
    <source>
        <dbReference type="PROSITE" id="PS50887"/>
    </source>
</evidence>